<comment type="caution">
    <text evidence="2">The sequence shown here is derived from an EMBL/GenBank/DDBJ whole genome shotgun (WGS) entry which is preliminary data.</text>
</comment>
<feature type="compositionally biased region" description="Polar residues" evidence="1">
    <location>
        <begin position="167"/>
        <end position="180"/>
    </location>
</feature>
<feature type="compositionally biased region" description="Basic and acidic residues" evidence="1">
    <location>
        <begin position="1"/>
        <end position="21"/>
    </location>
</feature>
<reference evidence="2 3" key="1">
    <citation type="submission" date="2021-06" db="EMBL/GenBank/DDBJ databases">
        <title>Caerostris darwini draft genome.</title>
        <authorList>
            <person name="Kono N."/>
            <person name="Arakawa K."/>
        </authorList>
    </citation>
    <scope>NUCLEOTIDE SEQUENCE [LARGE SCALE GENOMIC DNA]</scope>
</reference>
<organism evidence="2 3">
    <name type="scientific">Caerostris darwini</name>
    <dbReference type="NCBI Taxonomy" id="1538125"/>
    <lineage>
        <taxon>Eukaryota</taxon>
        <taxon>Metazoa</taxon>
        <taxon>Ecdysozoa</taxon>
        <taxon>Arthropoda</taxon>
        <taxon>Chelicerata</taxon>
        <taxon>Arachnida</taxon>
        <taxon>Araneae</taxon>
        <taxon>Araneomorphae</taxon>
        <taxon>Entelegynae</taxon>
        <taxon>Araneoidea</taxon>
        <taxon>Araneidae</taxon>
        <taxon>Caerostris</taxon>
    </lineage>
</organism>
<dbReference type="EMBL" id="BPLQ01010730">
    <property type="protein sequence ID" value="GIY52971.1"/>
    <property type="molecule type" value="Genomic_DNA"/>
</dbReference>
<evidence type="ECO:0000313" key="3">
    <source>
        <dbReference type="Proteomes" id="UP001054837"/>
    </source>
</evidence>
<feature type="compositionally biased region" description="Acidic residues" evidence="1">
    <location>
        <begin position="118"/>
        <end position="129"/>
    </location>
</feature>
<dbReference type="Proteomes" id="UP001054837">
    <property type="component" value="Unassembled WGS sequence"/>
</dbReference>
<sequence length="198" mass="21060">MPDKTQKKDQNLSESEEKSTSIEESTASESTASKASAATGGAAVRQKSPGSSPSAKGAQGGTPSPSKGGARPKSRARFSPKALSSAKVKGLMTRIGKRASHLKDDFLNAASKVFGSAEEEIEEGLAENEETGREHKSPVPEEKEEKMEELKVPEKREWVMGIPPSKSPNESMSTSESPLSEASVLTEGKDQPDEEKSE</sequence>
<name>A0AAV4U589_9ARAC</name>
<proteinExistence type="predicted"/>
<dbReference type="AlphaFoldDB" id="A0AAV4U589"/>
<keyword evidence="3" id="KW-1185">Reference proteome</keyword>
<gene>
    <name evidence="2" type="ORF">CDAR_606011</name>
</gene>
<evidence type="ECO:0000313" key="2">
    <source>
        <dbReference type="EMBL" id="GIY52971.1"/>
    </source>
</evidence>
<feature type="compositionally biased region" description="Low complexity" evidence="1">
    <location>
        <begin position="22"/>
        <end position="43"/>
    </location>
</feature>
<feature type="compositionally biased region" description="Basic and acidic residues" evidence="1">
    <location>
        <begin position="130"/>
        <end position="158"/>
    </location>
</feature>
<accession>A0AAV4U589</accession>
<evidence type="ECO:0000256" key="1">
    <source>
        <dbReference type="SAM" id="MobiDB-lite"/>
    </source>
</evidence>
<protein>
    <submittedName>
        <fullName evidence="2">Uncharacterized protein</fullName>
    </submittedName>
</protein>
<feature type="region of interest" description="Disordered" evidence="1">
    <location>
        <begin position="1"/>
        <end position="89"/>
    </location>
</feature>
<feature type="region of interest" description="Disordered" evidence="1">
    <location>
        <begin position="118"/>
        <end position="198"/>
    </location>
</feature>